<dbReference type="EMBL" id="AP025017">
    <property type="protein sequence ID" value="BDA65553.1"/>
    <property type="molecule type" value="Genomic_DNA"/>
</dbReference>
<accession>A0ABM7UEH2</accession>
<evidence type="ECO:0000313" key="3">
    <source>
        <dbReference type="Proteomes" id="UP000824496"/>
    </source>
</evidence>
<gene>
    <name evidence="2" type="ORF">MANAM107_23870</name>
</gene>
<feature type="region of interest" description="Disordered" evidence="1">
    <location>
        <begin position="690"/>
        <end position="733"/>
    </location>
</feature>
<proteinExistence type="predicted"/>
<evidence type="ECO:0000256" key="1">
    <source>
        <dbReference type="SAM" id="MobiDB-lite"/>
    </source>
</evidence>
<name>A0ABM7UEH2_9ACTO</name>
<organism evidence="2 3">
    <name type="scientific">Actinomyces capricornis</name>
    <dbReference type="NCBI Taxonomy" id="2755559"/>
    <lineage>
        <taxon>Bacteria</taxon>
        <taxon>Bacillati</taxon>
        <taxon>Actinomycetota</taxon>
        <taxon>Actinomycetes</taxon>
        <taxon>Actinomycetales</taxon>
        <taxon>Actinomycetaceae</taxon>
        <taxon>Actinomyces</taxon>
    </lineage>
</organism>
<protein>
    <recommendedName>
        <fullName evidence="4">TIGR03986 family CRISPR-associated RAMP protein</fullName>
    </recommendedName>
</protein>
<keyword evidence="3" id="KW-1185">Reference proteome</keyword>
<feature type="compositionally biased region" description="Basic and acidic residues" evidence="1">
    <location>
        <begin position="690"/>
        <end position="699"/>
    </location>
</feature>
<evidence type="ECO:0000313" key="2">
    <source>
        <dbReference type="EMBL" id="BDA65553.1"/>
    </source>
</evidence>
<evidence type="ECO:0008006" key="4">
    <source>
        <dbReference type="Google" id="ProtNLM"/>
    </source>
</evidence>
<reference evidence="2 3" key="1">
    <citation type="submission" date="2021-08" db="EMBL/GenBank/DDBJ databases">
        <title>Whole genome sequence of novel Actinomyces species strain MAS-1.</title>
        <authorList>
            <person name="Saito M."/>
            <person name="Kuwahara N."/>
            <person name="Takizawa T."/>
            <person name="Gotouda H."/>
            <person name="Ochiai T."/>
        </authorList>
    </citation>
    <scope>NUCLEOTIDE SEQUENCE [LARGE SCALE GENOMIC DNA]</scope>
    <source>
        <strain evidence="2 3">MAS-1</strain>
    </source>
</reference>
<sequence length="733" mass="80401">MGRFHSAVNRVPVLRKKAKKGAEGGTLPRSIFADFEGEGHDHLHPNRWSGEIDIQLTTMTPLVFGEQKKSSNRNKASTVRLPVDENGRVIIPPTMIKGMISRAYETLTASRFRIFEDRSQRLTYRADAAEALRLIPIRVTEHRGNGDLEAELLCGASLREYTDDSTTYPIMPAACLQGVSDSSNAHTIISLDGGLAELQKMAPHGKRLCCRMALCLHPARGKIGPYAYWQVTHIQPEDHDSMIEVCRIKSEIHVVKDVSVEASGYVYRTARDGRPASDVFSGKHDERFFFSTSDNPPIRVMIPRQVAEGYKAIADGYLAQRKDEEDRKVTGTPQYNRITDEAQRSGDSGRRELGCGDLAYATLSDNDYSRSMNNTEPPTVLEVVPTMVGRRAYPLSPRDLAEAQEVLPLSNRGEASAADRLFGYVVKTTVDGAEGGAVALRGRIVVGPVDTTKVEVQAKSQLLAPLLSPKPTSARRFITDSEGRTPTYRGRPLPRTACYSEGQLLGAAAYPVNRNNLENSGFPGTAKRAGQSSDGDSSGESLCFRVKDWIGTGNVMTCTIYITDVEAEELAALLWVLCPNNLVPAQEKKGNPDAQGFLRMGLGKPLGLGVIKVEVPENGVRMTTGYDLSRQYRCLTGCLGLPGASKEPPVFNDDLVKTLSDMPWVKAMQRAAYGYSDGVVVRYMNLDENKRNNRTKDGHPASGAGFSPRNLADDGQKPLTIEDGQPSSTRHRR</sequence>
<dbReference type="Proteomes" id="UP000824496">
    <property type="component" value="Chromosome"/>
</dbReference>